<dbReference type="EMBL" id="BJOL01000018">
    <property type="protein sequence ID" value="GED59105.1"/>
    <property type="molecule type" value="Genomic_DNA"/>
</dbReference>
<feature type="binding site" evidence="7">
    <location>
        <position position="70"/>
    </location>
    <ligand>
        <name>a divalent metal cation</name>
        <dbReference type="ChEBI" id="CHEBI:60240"/>
    </ligand>
</feature>
<dbReference type="PANTHER" id="PTHR30457">
    <property type="entry name" value="5'-NUCLEOTIDASE SURE"/>
    <property type="match status" value="1"/>
</dbReference>
<dbReference type="Pfam" id="PF01975">
    <property type="entry name" value="SurE"/>
    <property type="match status" value="1"/>
</dbReference>
<comment type="catalytic activity">
    <reaction evidence="1 7">
        <text>a ribonucleoside 5'-phosphate + H2O = a ribonucleoside + phosphate</text>
        <dbReference type="Rhea" id="RHEA:12484"/>
        <dbReference type="ChEBI" id="CHEBI:15377"/>
        <dbReference type="ChEBI" id="CHEBI:18254"/>
        <dbReference type="ChEBI" id="CHEBI:43474"/>
        <dbReference type="ChEBI" id="CHEBI:58043"/>
        <dbReference type="EC" id="3.1.3.5"/>
    </reaction>
</comment>
<evidence type="ECO:0000256" key="2">
    <source>
        <dbReference type="ARBA" id="ARBA00011062"/>
    </source>
</evidence>
<dbReference type="InterPro" id="IPR030048">
    <property type="entry name" value="SurE"/>
</dbReference>
<keyword evidence="4 7" id="KW-0479">Metal-binding</keyword>
<dbReference type="PANTHER" id="PTHR30457:SF12">
    <property type="entry name" value="5'_3'-NUCLEOTIDASE SURE"/>
    <property type="match status" value="1"/>
</dbReference>
<gene>
    <name evidence="9" type="primary">surE_1</name>
    <name evidence="7" type="synonym">surE</name>
    <name evidence="9" type="ORF">BFO01nite_32370</name>
</gene>
<dbReference type="HAMAP" id="MF_00060">
    <property type="entry name" value="SurE"/>
    <property type="match status" value="1"/>
</dbReference>
<sequence>MAQPRFLQYNKKNNVSANGNTMDEGGDPILRILVTNDDGIDALGIKRLVEALLTLEGAEVYIVAPVEEKSGVGHGITYRSALSPEQRDFYGMPVKAWAVNGNPADCVKAAYHLLFEHGKKPDIVFSGINVGTNLGRDIYYSGTCSGAREAVILGVPGVALSYDNWFDQDNYGDVVEMIRPLVKEFSDRAVKGELASEVFWNINIPHVPLAEVKGMVPATLSMNHYEDKYSEEAEGYYLAREYPQVMPLAEPLDYDLLKHGYIAITPVHIDATDRTLLQQMDNWALLKAWGKQEE</sequence>
<evidence type="ECO:0000256" key="5">
    <source>
        <dbReference type="ARBA" id="ARBA00022741"/>
    </source>
</evidence>
<dbReference type="InterPro" id="IPR036523">
    <property type="entry name" value="SurE-like_sf"/>
</dbReference>
<comment type="subcellular location">
    <subcellularLocation>
        <location evidence="7">Cytoplasm</location>
    </subcellularLocation>
</comment>
<accession>A0ABQ0T709</accession>
<dbReference type="SUPFAM" id="SSF64167">
    <property type="entry name" value="SurE-like"/>
    <property type="match status" value="1"/>
</dbReference>
<organism evidence="9 10">
    <name type="scientific">Brevibacillus formosus</name>
    <dbReference type="NCBI Taxonomy" id="54913"/>
    <lineage>
        <taxon>Bacteria</taxon>
        <taxon>Bacillati</taxon>
        <taxon>Bacillota</taxon>
        <taxon>Bacilli</taxon>
        <taxon>Bacillales</taxon>
        <taxon>Paenibacillaceae</taxon>
        <taxon>Brevibacillus</taxon>
    </lineage>
</organism>
<evidence type="ECO:0000313" key="9">
    <source>
        <dbReference type="EMBL" id="GED59105.1"/>
    </source>
</evidence>
<feature type="binding site" evidence="7">
    <location>
        <position position="37"/>
    </location>
    <ligand>
        <name>a divalent metal cation</name>
        <dbReference type="ChEBI" id="CHEBI:60240"/>
    </ligand>
</feature>
<dbReference type="InterPro" id="IPR002828">
    <property type="entry name" value="SurE-like_Pase/nucleotidase"/>
</dbReference>
<evidence type="ECO:0000256" key="7">
    <source>
        <dbReference type="HAMAP-Rule" id="MF_00060"/>
    </source>
</evidence>
<protein>
    <recommendedName>
        <fullName evidence="7">5'-nucleotidase SurE</fullName>
        <ecNumber evidence="7">3.1.3.5</ecNumber>
    </recommendedName>
    <alternativeName>
        <fullName evidence="7">Nucleoside 5'-monophosphate phosphohydrolase</fullName>
    </alternativeName>
</protein>
<keyword evidence="3 7" id="KW-0963">Cytoplasm</keyword>
<proteinExistence type="inferred from homology"/>
<keyword evidence="5 7" id="KW-0547">Nucleotide-binding</keyword>
<evidence type="ECO:0000256" key="1">
    <source>
        <dbReference type="ARBA" id="ARBA00000815"/>
    </source>
</evidence>
<feature type="domain" description="Survival protein SurE-like phosphatase/nucleotidase" evidence="8">
    <location>
        <begin position="32"/>
        <end position="226"/>
    </location>
</feature>
<feature type="binding site" evidence="7">
    <location>
        <position position="129"/>
    </location>
    <ligand>
        <name>a divalent metal cation</name>
        <dbReference type="ChEBI" id="CHEBI:60240"/>
    </ligand>
</feature>
<evidence type="ECO:0000256" key="3">
    <source>
        <dbReference type="ARBA" id="ARBA00022490"/>
    </source>
</evidence>
<dbReference type="Proteomes" id="UP000319498">
    <property type="component" value="Unassembled WGS sequence"/>
</dbReference>
<dbReference type="EC" id="3.1.3.5" evidence="7"/>
<comment type="caution">
    <text evidence="9">The sequence shown here is derived from an EMBL/GenBank/DDBJ whole genome shotgun (WGS) entry which is preliminary data.</text>
</comment>
<evidence type="ECO:0000256" key="4">
    <source>
        <dbReference type="ARBA" id="ARBA00022723"/>
    </source>
</evidence>
<name>A0ABQ0T709_9BACL</name>
<comment type="similarity">
    <text evidence="2 7">Belongs to the SurE nucleotidase family.</text>
</comment>
<evidence type="ECO:0000313" key="10">
    <source>
        <dbReference type="Proteomes" id="UP000319498"/>
    </source>
</evidence>
<evidence type="ECO:0000256" key="6">
    <source>
        <dbReference type="ARBA" id="ARBA00022801"/>
    </source>
</evidence>
<reference evidence="9 10" key="1">
    <citation type="submission" date="2019-06" db="EMBL/GenBank/DDBJ databases">
        <title>Whole genome shotgun sequence of Brevibacillus formosus NBRC 15716.</title>
        <authorList>
            <person name="Hosoyama A."/>
            <person name="Uohara A."/>
            <person name="Ohji S."/>
            <person name="Ichikawa N."/>
        </authorList>
    </citation>
    <scope>NUCLEOTIDE SEQUENCE [LARGE SCALE GENOMIC DNA]</scope>
    <source>
        <strain evidence="9 10">NBRC 15716</strain>
    </source>
</reference>
<feature type="binding site" evidence="7">
    <location>
        <position position="38"/>
    </location>
    <ligand>
        <name>a divalent metal cation</name>
        <dbReference type="ChEBI" id="CHEBI:60240"/>
    </ligand>
</feature>
<comment type="cofactor">
    <cofactor evidence="7">
        <name>a divalent metal cation</name>
        <dbReference type="ChEBI" id="CHEBI:60240"/>
    </cofactor>
    <text evidence="7">Binds 1 divalent metal cation per subunit.</text>
</comment>
<keyword evidence="10" id="KW-1185">Reference proteome</keyword>
<dbReference type="Gene3D" id="3.40.1210.10">
    <property type="entry name" value="Survival protein SurE-like phosphatase/nucleotidase"/>
    <property type="match status" value="1"/>
</dbReference>
<comment type="function">
    <text evidence="7">Nucleotidase that shows phosphatase activity on nucleoside 5'-monophosphates.</text>
</comment>
<evidence type="ECO:0000259" key="8">
    <source>
        <dbReference type="Pfam" id="PF01975"/>
    </source>
</evidence>
<keyword evidence="6 7" id="KW-0378">Hydrolase</keyword>
<dbReference type="NCBIfam" id="TIGR00087">
    <property type="entry name" value="surE"/>
    <property type="match status" value="1"/>
</dbReference>